<evidence type="ECO:0000256" key="8">
    <source>
        <dbReference type="ARBA" id="ARBA00023163"/>
    </source>
</evidence>
<evidence type="ECO:0000256" key="4">
    <source>
        <dbReference type="ARBA" id="ARBA00022692"/>
    </source>
</evidence>
<evidence type="ECO:0000256" key="6">
    <source>
        <dbReference type="ARBA" id="ARBA00023015"/>
    </source>
</evidence>
<organism evidence="13 14">
    <name type="scientific">Litorihabitans aurantiacus</name>
    <dbReference type="NCBI Taxonomy" id="1930061"/>
    <lineage>
        <taxon>Bacteria</taxon>
        <taxon>Bacillati</taxon>
        <taxon>Actinomycetota</taxon>
        <taxon>Actinomycetes</taxon>
        <taxon>Micrococcales</taxon>
        <taxon>Beutenbergiaceae</taxon>
        <taxon>Litorihabitans</taxon>
    </lineage>
</organism>
<reference evidence="13" key="1">
    <citation type="journal article" date="2014" name="Int. J. Syst. Evol. Microbiol.">
        <title>Complete genome sequence of Corynebacterium casei LMG S-19264T (=DSM 44701T), isolated from a smear-ripened cheese.</title>
        <authorList>
            <consortium name="US DOE Joint Genome Institute (JGI-PGF)"/>
            <person name="Walter F."/>
            <person name="Albersmeier A."/>
            <person name="Kalinowski J."/>
            <person name="Ruckert C."/>
        </authorList>
    </citation>
    <scope>NUCLEOTIDE SEQUENCE</scope>
    <source>
        <strain evidence="13">NBRC 112290</strain>
    </source>
</reference>
<evidence type="ECO:0000256" key="3">
    <source>
        <dbReference type="ARBA" id="ARBA00022475"/>
    </source>
</evidence>
<evidence type="ECO:0000313" key="14">
    <source>
        <dbReference type="Proteomes" id="UP001157161"/>
    </source>
</evidence>
<dbReference type="EMBL" id="BSUM01000001">
    <property type="protein sequence ID" value="GMA30247.1"/>
    <property type="molecule type" value="Genomic_DNA"/>
</dbReference>
<gene>
    <name evidence="13" type="ORF">GCM10025875_02390</name>
</gene>
<protein>
    <recommendedName>
        <fullName evidence="10">Regulator of SigK</fullName>
    </recommendedName>
    <alternativeName>
        <fullName evidence="9">Sigma-K anti-sigma factor RskA</fullName>
    </alternativeName>
</protein>
<evidence type="ECO:0000256" key="9">
    <source>
        <dbReference type="ARBA" id="ARBA00029829"/>
    </source>
</evidence>
<feature type="region of interest" description="Disordered" evidence="11">
    <location>
        <begin position="80"/>
        <end position="107"/>
    </location>
</feature>
<evidence type="ECO:0000256" key="1">
    <source>
        <dbReference type="ARBA" id="ARBA00004167"/>
    </source>
</evidence>
<dbReference type="AlphaFoldDB" id="A0AA37UWA7"/>
<dbReference type="InterPro" id="IPR051474">
    <property type="entry name" value="Anti-sigma-K/W_factor"/>
</dbReference>
<evidence type="ECO:0000256" key="7">
    <source>
        <dbReference type="ARBA" id="ARBA00023136"/>
    </source>
</evidence>
<keyword evidence="4" id="KW-0812">Transmembrane</keyword>
<evidence type="ECO:0000313" key="13">
    <source>
        <dbReference type="EMBL" id="GMA30247.1"/>
    </source>
</evidence>
<keyword evidence="6" id="KW-0805">Transcription regulation</keyword>
<dbReference type="RefSeq" id="WP_284248771.1">
    <property type="nucleotide sequence ID" value="NZ_BSUM01000001.1"/>
</dbReference>
<keyword evidence="5" id="KW-1133">Transmembrane helix</keyword>
<dbReference type="PANTHER" id="PTHR37461">
    <property type="entry name" value="ANTI-SIGMA-K FACTOR RSKA"/>
    <property type="match status" value="1"/>
</dbReference>
<proteinExistence type="predicted"/>
<dbReference type="GO" id="GO:0016989">
    <property type="term" value="F:sigma factor antagonist activity"/>
    <property type="evidence" value="ECO:0007669"/>
    <property type="project" value="TreeGrafter"/>
</dbReference>
<comment type="subcellular location">
    <subcellularLocation>
        <location evidence="2">Cell membrane</location>
    </subcellularLocation>
    <subcellularLocation>
        <location evidence="1">Membrane</location>
        <topology evidence="1">Single-pass membrane protein</topology>
    </subcellularLocation>
</comment>
<evidence type="ECO:0000256" key="2">
    <source>
        <dbReference type="ARBA" id="ARBA00004236"/>
    </source>
</evidence>
<dbReference type="Proteomes" id="UP001157161">
    <property type="component" value="Unassembled WGS sequence"/>
</dbReference>
<dbReference type="InterPro" id="IPR041916">
    <property type="entry name" value="Anti_sigma_zinc_sf"/>
</dbReference>
<dbReference type="Gene3D" id="1.10.10.1320">
    <property type="entry name" value="Anti-sigma factor, zinc-finger domain"/>
    <property type="match status" value="1"/>
</dbReference>
<evidence type="ECO:0000256" key="10">
    <source>
        <dbReference type="ARBA" id="ARBA00030803"/>
    </source>
</evidence>
<dbReference type="InterPro" id="IPR018764">
    <property type="entry name" value="RskA_C"/>
</dbReference>
<keyword evidence="3" id="KW-1003">Cell membrane</keyword>
<keyword evidence="14" id="KW-1185">Reference proteome</keyword>
<evidence type="ECO:0000256" key="11">
    <source>
        <dbReference type="SAM" id="MobiDB-lite"/>
    </source>
</evidence>
<dbReference type="Pfam" id="PF10099">
    <property type="entry name" value="RskA_C"/>
    <property type="match status" value="1"/>
</dbReference>
<sequence length="256" mass="26312">MTTHPTPYPDARDLLAPWALDAVDDHERSVVERAIAADPELALEARGLLETAAVLAGSRAVTPPTHLRDAVLTAIAAEAAEPSRAASTPTAPDAPRRAERRDAARRRSTSPWSRFALAAAVAGALAVPTAFAVQNGQRASQAEQQVSALEAAMREPGARLVQADVDGGGRAAAVITDDDAVFTASDLPDLDPDLAYQLWRQDGDHMVSAGVLDPSGGGVTTTVAADVPVQVLAISVEPAGGSDAPTSDPVVVLAAD</sequence>
<dbReference type="PANTHER" id="PTHR37461:SF1">
    <property type="entry name" value="ANTI-SIGMA-K FACTOR RSKA"/>
    <property type="match status" value="1"/>
</dbReference>
<evidence type="ECO:0000259" key="12">
    <source>
        <dbReference type="Pfam" id="PF10099"/>
    </source>
</evidence>
<feature type="domain" description="Anti-sigma K factor RskA C-terminal" evidence="12">
    <location>
        <begin position="117"/>
        <end position="250"/>
    </location>
</feature>
<reference evidence="13" key="2">
    <citation type="submission" date="2023-02" db="EMBL/GenBank/DDBJ databases">
        <authorList>
            <person name="Sun Q."/>
            <person name="Mori K."/>
        </authorList>
    </citation>
    <scope>NUCLEOTIDE SEQUENCE</scope>
    <source>
        <strain evidence="13">NBRC 112290</strain>
    </source>
</reference>
<accession>A0AA37UWA7</accession>
<keyword evidence="7" id="KW-0472">Membrane</keyword>
<feature type="compositionally biased region" description="Low complexity" evidence="11">
    <location>
        <begin position="80"/>
        <end position="93"/>
    </location>
</feature>
<name>A0AA37UWA7_9MICO</name>
<dbReference type="GO" id="GO:0005886">
    <property type="term" value="C:plasma membrane"/>
    <property type="evidence" value="ECO:0007669"/>
    <property type="project" value="UniProtKB-SubCell"/>
</dbReference>
<evidence type="ECO:0000256" key="5">
    <source>
        <dbReference type="ARBA" id="ARBA00022989"/>
    </source>
</evidence>
<dbReference type="GO" id="GO:0006417">
    <property type="term" value="P:regulation of translation"/>
    <property type="evidence" value="ECO:0007669"/>
    <property type="project" value="TreeGrafter"/>
</dbReference>
<keyword evidence="8" id="KW-0804">Transcription</keyword>
<comment type="caution">
    <text evidence="13">The sequence shown here is derived from an EMBL/GenBank/DDBJ whole genome shotgun (WGS) entry which is preliminary data.</text>
</comment>